<protein>
    <submittedName>
        <fullName evidence="1">Uncharacterized protein</fullName>
    </submittedName>
</protein>
<evidence type="ECO:0000313" key="1">
    <source>
        <dbReference type="EMBL" id="QEG08508.1"/>
    </source>
</evidence>
<dbReference type="GeneID" id="55616962"/>
<dbReference type="RefSeq" id="YP_009846592.1">
    <property type="nucleotide sequence ID" value="NC_048771.1"/>
</dbReference>
<evidence type="ECO:0000313" key="2">
    <source>
        <dbReference type="Proteomes" id="UP000323739"/>
    </source>
</evidence>
<reference evidence="1 2" key="1">
    <citation type="submission" date="2019-04" db="EMBL/GenBank/DDBJ databases">
        <title>Nine Novel Phages from a Plateau Lake in Southwest China Provide Insights into Aeromonas Phage Diversity.</title>
        <authorList>
            <person name="Xiao W."/>
            <person name="Bai M."/>
            <person name="Wang Y."/>
            <person name="Cui X."/>
        </authorList>
    </citation>
    <scope>NUCLEOTIDE SEQUENCE [LARGE SCALE GENOMIC DNA]</scope>
</reference>
<accession>A0A5B9N398</accession>
<name>A0A5B9N398_9CAUD</name>
<organism evidence="1 2">
    <name type="scientific">Aeromonas phage 4L372D</name>
    <dbReference type="NCBI Taxonomy" id="2588518"/>
    <lineage>
        <taxon>Viruses</taxon>
        <taxon>Duplodnaviria</taxon>
        <taxon>Heunggongvirae</taxon>
        <taxon>Uroviricota</taxon>
        <taxon>Caudoviricetes</taxon>
        <taxon>Plateaulakevirus</taxon>
        <taxon>Plateaulakevirus pv4L372D</taxon>
    </lineage>
</organism>
<dbReference type="Proteomes" id="UP000323739">
    <property type="component" value="Segment"/>
</dbReference>
<gene>
    <name evidence="1" type="primary">4L372D_044</name>
</gene>
<keyword evidence="2" id="KW-1185">Reference proteome</keyword>
<dbReference type="KEGG" id="vg:55616962"/>
<sequence>MIIDTLGRYVLTENKRYLVGITTFILERGTTIHVNRLDYKNGMFFCDEIGEWKGIGQPVMRLDPEIFQHMSMVYNIPSA</sequence>
<proteinExistence type="predicted"/>
<dbReference type="EMBL" id="MK813939">
    <property type="protein sequence ID" value="QEG08508.1"/>
    <property type="molecule type" value="Genomic_DNA"/>
</dbReference>